<dbReference type="STRING" id="760192.Halhy_1714"/>
<reference evidence="1 2" key="1">
    <citation type="journal article" date="2011" name="Stand. Genomic Sci.">
        <title>Complete genome sequence of Haliscomenobacter hydrossis type strain (O).</title>
        <authorList>
            <consortium name="US DOE Joint Genome Institute (JGI-PGF)"/>
            <person name="Daligault H."/>
            <person name="Lapidus A."/>
            <person name="Zeytun A."/>
            <person name="Nolan M."/>
            <person name="Lucas S."/>
            <person name="Del Rio T.G."/>
            <person name="Tice H."/>
            <person name="Cheng J.F."/>
            <person name="Tapia R."/>
            <person name="Han C."/>
            <person name="Goodwin L."/>
            <person name="Pitluck S."/>
            <person name="Liolios K."/>
            <person name="Pagani I."/>
            <person name="Ivanova N."/>
            <person name="Huntemann M."/>
            <person name="Mavromatis K."/>
            <person name="Mikhailova N."/>
            <person name="Pati A."/>
            <person name="Chen A."/>
            <person name="Palaniappan K."/>
            <person name="Land M."/>
            <person name="Hauser L."/>
            <person name="Brambilla E.M."/>
            <person name="Rohde M."/>
            <person name="Verbarg S."/>
            <person name="Goker M."/>
            <person name="Bristow J."/>
            <person name="Eisen J.A."/>
            <person name="Markowitz V."/>
            <person name="Hugenholtz P."/>
            <person name="Kyrpides N.C."/>
            <person name="Klenk H.P."/>
            <person name="Woyke T."/>
        </authorList>
    </citation>
    <scope>NUCLEOTIDE SEQUENCE [LARGE SCALE GENOMIC DNA]</scope>
    <source>
        <strain evidence="2">ATCC 27775 / DSM 1100 / LMG 10767 / O</strain>
    </source>
</reference>
<dbReference type="KEGG" id="hhy:Halhy_1714"/>
<sequence>MVGLHNLIQIQYLCLEINEKIKRLQTTNQDLPT</sequence>
<dbReference type="EMBL" id="CP002691">
    <property type="protein sequence ID" value="AEE49603.1"/>
    <property type="molecule type" value="Genomic_DNA"/>
</dbReference>
<evidence type="ECO:0000313" key="1">
    <source>
        <dbReference type="EMBL" id="AEE49603.1"/>
    </source>
</evidence>
<name>F4L1U4_HALH1</name>
<keyword evidence="2" id="KW-1185">Reference proteome</keyword>
<proteinExistence type="predicted"/>
<gene>
    <name evidence="1" type="ordered locus">Halhy_1714</name>
</gene>
<accession>F4L1U4</accession>
<organism evidence="1 2">
    <name type="scientific">Haliscomenobacter hydrossis (strain ATCC 27775 / DSM 1100 / LMG 10767 / O)</name>
    <dbReference type="NCBI Taxonomy" id="760192"/>
    <lineage>
        <taxon>Bacteria</taxon>
        <taxon>Pseudomonadati</taxon>
        <taxon>Bacteroidota</taxon>
        <taxon>Saprospiria</taxon>
        <taxon>Saprospirales</taxon>
        <taxon>Haliscomenobacteraceae</taxon>
        <taxon>Haliscomenobacter</taxon>
    </lineage>
</organism>
<evidence type="ECO:0000313" key="2">
    <source>
        <dbReference type="Proteomes" id="UP000008461"/>
    </source>
</evidence>
<dbReference type="Proteomes" id="UP000008461">
    <property type="component" value="Chromosome"/>
</dbReference>
<protein>
    <submittedName>
        <fullName evidence="1">Uncharacterized protein</fullName>
    </submittedName>
</protein>
<dbReference type="HOGENOM" id="CLU_3382152_0_0_10"/>
<dbReference type="AlphaFoldDB" id="F4L1U4"/>
<reference key="2">
    <citation type="submission" date="2011-04" db="EMBL/GenBank/DDBJ databases">
        <title>Complete sequence of chromosome of Haliscomenobacter hydrossis DSM 1100.</title>
        <authorList>
            <consortium name="US DOE Joint Genome Institute (JGI-PGF)"/>
            <person name="Lucas S."/>
            <person name="Han J."/>
            <person name="Lapidus A."/>
            <person name="Bruce D."/>
            <person name="Goodwin L."/>
            <person name="Pitluck S."/>
            <person name="Peters L."/>
            <person name="Kyrpides N."/>
            <person name="Mavromatis K."/>
            <person name="Ivanova N."/>
            <person name="Ovchinnikova G."/>
            <person name="Pagani I."/>
            <person name="Daligault H."/>
            <person name="Detter J.C."/>
            <person name="Han C."/>
            <person name="Land M."/>
            <person name="Hauser L."/>
            <person name="Markowitz V."/>
            <person name="Cheng J.-F."/>
            <person name="Hugenholtz P."/>
            <person name="Woyke T."/>
            <person name="Wu D."/>
            <person name="Verbarg S."/>
            <person name="Frueling A."/>
            <person name="Brambilla E."/>
            <person name="Klenk H.-P."/>
            <person name="Eisen J.A."/>
        </authorList>
    </citation>
    <scope>NUCLEOTIDE SEQUENCE</scope>
    <source>
        <strain>DSM 1100</strain>
    </source>
</reference>